<proteinExistence type="predicted"/>
<dbReference type="EMBL" id="QFPJ01000032">
    <property type="protein sequence ID" value="PZQ21305.1"/>
    <property type="molecule type" value="Genomic_DNA"/>
</dbReference>
<name>A0A2W5L3K5_SPHMC</name>
<accession>A0A2W5L3K5</accession>
<sequence>MRAVAPAPVRGIGAAPGRADAAANGRPDSLSHAIPGGERRRFMQPVTDGDRRKELAALLQQVQAHPERDWSGARRRIATLTKLIAAPALRPA</sequence>
<evidence type="ECO:0000256" key="1">
    <source>
        <dbReference type="SAM" id="MobiDB-lite"/>
    </source>
</evidence>
<dbReference type="AlphaFoldDB" id="A0A2W5L3K5"/>
<dbReference type="Proteomes" id="UP000248597">
    <property type="component" value="Unassembled WGS sequence"/>
</dbReference>
<feature type="region of interest" description="Disordered" evidence="1">
    <location>
        <begin position="1"/>
        <end position="40"/>
    </location>
</feature>
<comment type="caution">
    <text evidence="2">The sequence shown here is derived from an EMBL/GenBank/DDBJ whole genome shotgun (WGS) entry which is preliminary data.</text>
</comment>
<gene>
    <name evidence="2" type="ORF">DI569_12375</name>
</gene>
<feature type="compositionally biased region" description="Low complexity" evidence="1">
    <location>
        <begin position="15"/>
        <end position="28"/>
    </location>
</feature>
<protein>
    <submittedName>
        <fullName evidence="2">Uncharacterized protein</fullName>
    </submittedName>
</protein>
<evidence type="ECO:0000313" key="3">
    <source>
        <dbReference type="Proteomes" id="UP000248597"/>
    </source>
</evidence>
<evidence type="ECO:0000313" key="2">
    <source>
        <dbReference type="EMBL" id="PZQ21305.1"/>
    </source>
</evidence>
<reference evidence="2 3" key="1">
    <citation type="submission" date="2017-08" db="EMBL/GenBank/DDBJ databases">
        <title>Infants hospitalized years apart are colonized by the same room-sourced microbial strains.</title>
        <authorList>
            <person name="Brooks B."/>
            <person name="Olm M.R."/>
            <person name="Firek B.A."/>
            <person name="Baker R."/>
            <person name="Thomas B.C."/>
            <person name="Morowitz M.J."/>
            <person name="Banfield J.F."/>
        </authorList>
    </citation>
    <scope>NUCLEOTIDE SEQUENCE [LARGE SCALE GENOMIC DNA]</scope>
    <source>
        <strain evidence="2">S2_005_003_R2_47</strain>
    </source>
</reference>
<organism evidence="2 3">
    <name type="scientific">Sphingopyxis macrogoltabida</name>
    <name type="common">Sphingomonas macrogoltabidus</name>
    <dbReference type="NCBI Taxonomy" id="33050"/>
    <lineage>
        <taxon>Bacteria</taxon>
        <taxon>Pseudomonadati</taxon>
        <taxon>Pseudomonadota</taxon>
        <taxon>Alphaproteobacteria</taxon>
        <taxon>Sphingomonadales</taxon>
        <taxon>Sphingomonadaceae</taxon>
        <taxon>Sphingopyxis</taxon>
    </lineage>
</organism>